<accession>A0A517W8R5</accession>
<sequence length="128" mass="13564">MHGVRVRGVVDGIDVPTPVDEAPQHIVAVEEEFIVAGLPVEAGVNADRCAVLQVEVIITACTIDRHVIQIFLQSQVDVDRVVAGSPGDVQIVDVGKRHIGAGRAGDSVDGRRSDFERVAGSIAGIDHR</sequence>
<proteinExistence type="predicted"/>
<evidence type="ECO:0000313" key="2">
    <source>
        <dbReference type="Proteomes" id="UP000320722"/>
    </source>
</evidence>
<dbReference type="AlphaFoldDB" id="A0A517W8R5"/>
<reference evidence="1 2" key="1">
    <citation type="submission" date="2019-02" db="EMBL/GenBank/DDBJ databases">
        <title>Deep-cultivation of Planctomycetes and their phenomic and genomic characterization uncovers novel biology.</title>
        <authorList>
            <person name="Wiegand S."/>
            <person name="Jogler M."/>
            <person name="Boedeker C."/>
            <person name="Pinto D."/>
            <person name="Vollmers J."/>
            <person name="Rivas-Marin E."/>
            <person name="Kohn T."/>
            <person name="Peeters S.H."/>
            <person name="Heuer A."/>
            <person name="Rast P."/>
            <person name="Oberbeckmann S."/>
            <person name="Bunk B."/>
            <person name="Jeske O."/>
            <person name="Meyerdierks A."/>
            <person name="Storesund J.E."/>
            <person name="Kallscheuer N."/>
            <person name="Luecker S."/>
            <person name="Lage O.M."/>
            <person name="Pohl T."/>
            <person name="Merkel B.J."/>
            <person name="Hornburger P."/>
            <person name="Mueller R.-W."/>
            <person name="Bruemmer F."/>
            <person name="Labrenz M."/>
            <person name="Spormann A.M."/>
            <person name="Op den Camp H."/>
            <person name="Overmann J."/>
            <person name="Amann R."/>
            <person name="Jetten M.S.M."/>
            <person name="Mascher T."/>
            <person name="Medema M.H."/>
            <person name="Devos D.P."/>
            <person name="Kaster A.-K."/>
            <person name="Ovreas L."/>
            <person name="Rohde M."/>
            <person name="Galperin M.Y."/>
            <person name="Jogler C."/>
        </authorList>
    </citation>
    <scope>NUCLEOTIDE SEQUENCE [LARGE SCALE GENOMIC DNA]</scope>
    <source>
        <strain evidence="1 2">V6</strain>
    </source>
</reference>
<protein>
    <submittedName>
        <fullName evidence="1">Uncharacterized protein</fullName>
    </submittedName>
</protein>
<organism evidence="1 2">
    <name type="scientific">Gimesia chilikensis</name>
    <dbReference type="NCBI Taxonomy" id="2605989"/>
    <lineage>
        <taxon>Bacteria</taxon>
        <taxon>Pseudomonadati</taxon>
        <taxon>Planctomycetota</taxon>
        <taxon>Planctomycetia</taxon>
        <taxon>Planctomycetales</taxon>
        <taxon>Planctomycetaceae</taxon>
        <taxon>Gimesia</taxon>
    </lineage>
</organism>
<evidence type="ECO:0000313" key="1">
    <source>
        <dbReference type="EMBL" id="QDU01643.1"/>
    </source>
</evidence>
<name>A0A517W8R5_9PLAN</name>
<dbReference type="Proteomes" id="UP000320722">
    <property type="component" value="Chromosome"/>
</dbReference>
<gene>
    <name evidence="1" type="ORF">V6x_13240</name>
</gene>
<dbReference type="EMBL" id="CP036347">
    <property type="protein sequence ID" value="QDU01643.1"/>
    <property type="molecule type" value="Genomic_DNA"/>
</dbReference>